<keyword evidence="8" id="KW-1185">Reference proteome</keyword>
<dbReference type="KEGG" id="rain:Rai3103_08605"/>
<dbReference type="Pfam" id="PF00440">
    <property type="entry name" value="TetR_N"/>
    <property type="match status" value="1"/>
</dbReference>
<evidence type="ECO:0000313" key="8">
    <source>
        <dbReference type="Proteomes" id="UP000386847"/>
    </source>
</evidence>
<protein>
    <submittedName>
        <fullName evidence="7">TetR family transcriptional regulator</fullName>
    </submittedName>
</protein>
<keyword evidence="1" id="KW-0805">Transcription regulation</keyword>
<dbReference type="GO" id="GO:0000976">
    <property type="term" value="F:transcription cis-regulatory region binding"/>
    <property type="evidence" value="ECO:0007669"/>
    <property type="project" value="TreeGrafter"/>
</dbReference>
<evidence type="ECO:0000256" key="4">
    <source>
        <dbReference type="PROSITE-ProRule" id="PRU00335"/>
    </source>
</evidence>
<dbReference type="InterPro" id="IPR009057">
    <property type="entry name" value="Homeodomain-like_sf"/>
</dbReference>
<dbReference type="EMBL" id="CP045725">
    <property type="protein sequence ID" value="QGF23720.1"/>
    <property type="molecule type" value="Genomic_DNA"/>
</dbReference>
<evidence type="ECO:0000256" key="2">
    <source>
        <dbReference type="ARBA" id="ARBA00023125"/>
    </source>
</evidence>
<organism evidence="7 8">
    <name type="scientific">Raineyella fluvialis</name>
    <dbReference type="NCBI Taxonomy" id="2662261"/>
    <lineage>
        <taxon>Bacteria</taxon>
        <taxon>Bacillati</taxon>
        <taxon>Actinomycetota</taxon>
        <taxon>Actinomycetes</taxon>
        <taxon>Propionibacteriales</taxon>
        <taxon>Propionibacteriaceae</taxon>
        <taxon>Raineyella</taxon>
    </lineage>
</organism>
<dbReference type="SUPFAM" id="SSF46689">
    <property type="entry name" value="Homeodomain-like"/>
    <property type="match status" value="1"/>
</dbReference>
<accession>A0A5Q2F9R9</accession>
<keyword evidence="3" id="KW-0804">Transcription</keyword>
<proteinExistence type="predicted"/>
<dbReference type="PROSITE" id="PS50977">
    <property type="entry name" value="HTH_TETR_2"/>
    <property type="match status" value="1"/>
</dbReference>
<gene>
    <name evidence="7" type="ORF">Rai3103_08605</name>
</gene>
<evidence type="ECO:0000256" key="5">
    <source>
        <dbReference type="SAM" id="MobiDB-lite"/>
    </source>
</evidence>
<feature type="domain" description="HTH tetR-type" evidence="6">
    <location>
        <begin position="51"/>
        <end position="111"/>
    </location>
</feature>
<dbReference type="GO" id="GO:0003700">
    <property type="term" value="F:DNA-binding transcription factor activity"/>
    <property type="evidence" value="ECO:0007669"/>
    <property type="project" value="TreeGrafter"/>
</dbReference>
<dbReference type="AlphaFoldDB" id="A0A5Q2F9R9"/>
<dbReference type="PANTHER" id="PTHR30055">
    <property type="entry name" value="HTH-TYPE TRANSCRIPTIONAL REGULATOR RUTR"/>
    <property type="match status" value="1"/>
</dbReference>
<reference evidence="7 8" key="1">
    <citation type="submission" date="2019-10" db="EMBL/GenBank/DDBJ databases">
        <title>Genomic analysis of Raineyella sp. CBA3103.</title>
        <authorList>
            <person name="Roh S.W."/>
        </authorList>
    </citation>
    <scope>NUCLEOTIDE SEQUENCE [LARGE SCALE GENOMIC DNA]</scope>
    <source>
        <strain evidence="7 8">CBA3103</strain>
    </source>
</reference>
<feature type="DNA-binding region" description="H-T-H motif" evidence="4">
    <location>
        <begin position="74"/>
        <end position="93"/>
    </location>
</feature>
<sequence>MIVDPTLFARSAVRPADTDATDSDPTDSEPAGALPAAGTEKPCSWRQLKKQQTREAIHLAAYALVAERGYAHVTVADICAAAGVSERTFFNYFPSKTAATLGLPETAISTEQELDFLRSGGPLVGDLCALVAHVADNRDDNLSRIRDLMKREPDLFAALHQWTSGLRHHVLGLCEQRTTPAKARLAVSLVFGALNLHADSAYTTNRPSAESLRRTVAELGAIAGE</sequence>
<feature type="region of interest" description="Disordered" evidence="5">
    <location>
        <begin position="13"/>
        <end position="43"/>
    </location>
</feature>
<dbReference type="PANTHER" id="PTHR30055:SF238">
    <property type="entry name" value="MYCOFACTOCIN BIOSYNTHESIS TRANSCRIPTIONAL REGULATOR MFTR-RELATED"/>
    <property type="match status" value="1"/>
</dbReference>
<evidence type="ECO:0000313" key="7">
    <source>
        <dbReference type="EMBL" id="QGF23720.1"/>
    </source>
</evidence>
<name>A0A5Q2F9R9_9ACTN</name>
<dbReference type="InterPro" id="IPR001647">
    <property type="entry name" value="HTH_TetR"/>
</dbReference>
<dbReference type="Proteomes" id="UP000386847">
    <property type="component" value="Chromosome"/>
</dbReference>
<keyword evidence="2 4" id="KW-0238">DNA-binding</keyword>
<dbReference type="InterPro" id="IPR050109">
    <property type="entry name" value="HTH-type_TetR-like_transc_reg"/>
</dbReference>
<dbReference type="RefSeq" id="WP_153572250.1">
    <property type="nucleotide sequence ID" value="NZ_CP045725.1"/>
</dbReference>
<dbReference type="Gene3D" id="1.10.357.10">
    <property type="entry name" value="Tetracycline Repressor, domain 2"/>
    <property type="match status" value="1"/>
</dbReference>
<evidence type="ECO:0000256" key="3">
    <source>
        <dbReference type="ARBA" id="ARBA00023163"/>
    </source>
</evidence>
<evidence type="ECO:0000259" key="6">
    <source>
        <dbReference type="PROSITE" id="PS50977"/>
    </source>
</evidence>
<evidence type="ECO:0000256" key="1">
    <source>
        <dbReference type="ARBA" id="ARBA00023015"/>
    </source>
</evidence>